<feature type="transmembrane region" description="Helical" evidence="1">
    <location>
        <begin position="51"/>
        <end position="72"/>
    </location>
</feature>
<accession>A0A9X2DMX3</accession>
<gene>
    <name evidence="2" type="ORF">M3202_06790</name>
</gene>
<keyword evidence="1" id="KW-0812">Transmembrane</keyword>
<keyword evidence="1" id="KW-0472">Membrane</keyword>
<feature type="transmembrane region" description="Helical" evidence="1">
    <location>
        <begin position="175"/>
        <end position="194"/>
    </location>
</feature>
<dbReference type="EMBL" id="JAMBOL010000003">
    <property type="protein sequence ID" value="MCM3713786.1"/>
    <property type="molecule type" value="Genomic_DNA"/>
</dbReference>
<protein>
    <recommendedName>
        <fullName evidence="4">PepSY domain-containing protein</fullName>
    </recommendedName>
</protein>
<feature type="transmembrane region" description="Helical" evidence="1">
    <location>
        <begin position="20"/>
        <end position="39"/>
    </location>
</feature>
<evidence type="ECO:0000313" key="3">
    <source>
        <dbReference type="Proteomes" id="UP001139179"/>
    </source>
</evidence>
<name>A0A9X2DMX3_9BACI</name>
<keyword evidence="3" id="KW-1185">Reference proteome</keyword>
<dbReference type="Proteomes" id="UP001139179">
    <property type="component" value="Unassembled WGS sequence"/>
</dbReference>
<comment type="caution">
    <text evidence="2">The sequence shown here is derived from an EMBL/GenBank/DDBJ whole genome shotgun (WGS) entry which is preliminary data.</text>
</comment>
<dbReference type="RefSeq" id="WP_251222579.1">
    <property type="nucleotide sequence ID" value="NZ_JAMBOL010000003.1"/>
</dbReference>
<evidence type="ECO:0000313" key="2">
    <source>
        <dbReference type="EMBL" id="MCM3713786.1"/>
    </source>
</evidence>
<reference evidence="2" key="1">
    <citation type="submission" date="2022-05" db="EMBL/GenBank/DDBJ databases">
        <title>Comparative Genomics of Spacecraft Associated Microbes.</title>
        <authorList>
            <person name="Tran M.T."/>
            <person name="Wright A."/>
            <person name="Seuylemezian A."/>
            <person name="Eisen J."/>
            <person name="Coil D."/>
        </authorList>
    </citation>
    <scope>NUCLEOTIDE SEQUENCE</scope>
    <source>
        <strain evidence="2">214.1.1</strain>
    </source>
</reference>
<organism evidence="2 3">
    <name type="scientific">Halalkalibacter oceani</name>
    <dbReference type="NCBI Taxonomy" id="1653776"/>
    <lineage>
        <taxon>Bacteria</taxon>
        <taxon>Bacillati</taxon>
        <taxon>Bacillota</taxon>
        <taxon>Bacilli</taxon>
        <taxon>Bacillales</taxon>
        <taxon>Bacillaceae</taxon>
        <taxon>Halalkalibacter</taxon>
    </lineage>
</organism>
<evidence type="ECO:0000256" key="1">
    <source>
        <dbReference type="SAM" id="Phobius"/>
    </source>
</evidence>
<keyword evidence="1" id="KW-1133">Transmembrane helix</keyword>
<evidence type="ECO:0008006" key="4">
    <source>
        <dbReference type="Google" id="ProtNLM"/>
    </source>
</evidence>
<sequence>MWDVLYSVINHIQRYIPVSLWTLFLVGVALMLLSLTALAAQRPSAKNREKWMIRAGVMLRALLFLAVTLEFFHHFLISGEHVSFQYNVLNQIVNVIFYGYILVVGMHYLITLPFRALHGFFYLFDVIVLCIPILLMLPSLTLADLSDAYTLAALALIAASFAVIYVLFQSYWRQSMVVWAVFFVVSGGTVAFTRMSQFEALFPLTLFLLLLGGSEWVKQLLERRPLIGGKGWYAAVASISVTLIVIANPFYNLWHVVEAKANYYIHTAYRAETEMPSLAEMQERARLLIGEEVSFNAHSSIREDFYNAYTLDGGGYSIRFDSSGELFGLSRTDPEEAASSAAVPPSEQDVLQQTEGLLERAEINYDQERFEIAVQFDDAAKQAVVSFLPLWSDGERVKGAEASSVVWNYDLQLISFSPTPLSGPLELESSVVKLTMEELNEKVEDILIALGRPSSPTYIDHVWSSFTYESQPTVTIKTKNGERIHLHAETGELLQLMLRDEEVTDEDGAFAEEAKEAARTLSPQFAMQEAQYEQGEYGAYSWQDEDGLLSHHVQVHLTADGELISFHQNWYPTQHRQKIDQALLAEKDVSMSKAMKLVADEYPPFSIYAQRGELALIYSRDGEAELVWMIVVVPFAKPHKQVHFVDMETGEMTDVYDDIDGVRS</sequence>
<feature type="transmembrane region" description="Helical" evidence="1">
    <location>
        <begin position="92"/>
        <end position="110"/>
    </location>
</feature>
<feature type="transmembrane region" description="Helical" evidence="1">
    <location>
        <begin position="122"/>
        <end position="142"/>
    </location>
</feature>
<feature type="transmembrane region" description="Helical" evidence="1">
    <location>
        <begin position="148"/>
        <end position="168"/>
    </location>
</feature>
<proteinExistence type="predicted"/>
<dbReference type="AlphaFoldDB" id="A0A9X2DMX3"/>